<keyword evidence="4" id="KW-1185">Reference proteome</keyword>
<evidence type="ECO:0000313" key="3">
    <source>
        <dbReference type="EMBL" id="CAE7341551.1"/>
    </source>
</evidence>
<organism evidence="3 4">
    <name type="scientific">Symbiodinium pilosum</name>
    <name type="common">Dinoflagellate</name>
    <dbReference type="NCBI Taxonomy" id="2952"/>
    <lineage>
        <taxon>Eukaryota</taxon>
        <taxon>Sar</taxon>
        <taxon>Alveolata</taxon>
        <taxon>Dinophyceae</taxon>
        <taxon>Suessiales</taxon>
        <taxon>Symbiodiniaceae</taxon>
        <taxon>Symbiodinium</taxon>
    </lineage>
</organism>
<feature type="transmembrane region" description="Helical" evidence="1">
    <location>
        <begin position="75"/>
        <end position="97"/>
    </location>
</feature>
<keyword evidence="2" id="KW-0732">Signal</keyword>
<name>A0A812P9K1_SYMPI</name>
<evidence type="ECO:0000256" key="1">
    <source>
        <dbReference type="SAM" id="Phobius"/>
    </source>
</evidence>
<feature type="signal peptide" evidence="2">
    <location>
        <begin position="1"/>
        <end position="29"/>
    </location>
</feature>
<keyword evidence="1" id="KW-0812">Transmembrane</keyword>
<dbReference type="OrthoDB" id="412381at2759"/>
<feature type="chain" id="PRO_5032505784" evidence="2">
    <location>
        <begin position="30"/>
        <end position="197"/>
    </location>
</feature>
<evidence type="ECO:0000313" key="4">
    <source>
        <dbReference type="Proteomes" id="UP000649617"/>
    </source>
</evidence>
<sequence length="197" mass="21774">MWLSVAGTLLVGLLLQLTDLGPEIGVVNACIFVTLFCRCIGKFAVVGRGHDFNFVPLSLHKLGPPSSANLRTATLFTLSSLILLGTIQFLVVVVRLLPELWPLRDAQEAWASIIELVPTFLEINITEGELISSRQNRFNIELPSWSWFDVCGMERVHVHEYGNIIELPASILGFLGLRPLPKLATLAVFVLKLPFGL</sequence>
<evidence type="ECO:0000256" key="2">
    <source>
        <dbReference type="SAM" id="SignalP"/>
    </source>
</evidence>
<gene>
    <name evidence="3" type="ORF">SPIL2461_LOCUS8054</name>
</gene>
<dbReference type="Proteomes" id="UP000649617">
    <property type="component" value="Unassembled WGS sequence"/>
</dbReference>
<accession>A0A812P9K1</accession>
<protein>
    <submittedName>
        <fullName evidence="3">Uncharacterized protein</fullName>
    </submittedName>
</protein>
<proteinExistence type="predicted"/>
<comment type="caution">
    <text evidence="3">The sequence shown here is derived from an EMBL/GenBank/DDBJ whole genome shotgun (WGS) entry which is preliminary data.</text>
</comment>
<keyword evidence="1" id="KW-1133">Transmembrane helix</keyword>
<reference evidence="3" key="1">
    <citation type="submission" date="2021-02" db="EMBL/GenBank/DDBJ databases">
        <authorList>
            <person name="Dougan E. K."/>
            <person name="Rhodes N."/>
            <person name="Thang M."/>
            <person name="Chan C."/>
        </authorList>
    </citation>
    <scope>NUCLEOTIDE SEQUENCE</scope>
</reference>
<dbReference type="EMBL" id="CAJNIZ010013002">
    <property type="protein sequence ID" value="CAE7341551.1"/>
    <property type="molecule type" value="Genomic_DNA"/>
</dbReference>
<dbReference type="AlphaFoldDB" id="A0A812P9K1"/>
<feature type="non-terminal residue" evidence="3">
    <location>
        <position position="1"/>
    </location>
</feature>
<keyword evidence="1" id="KW-0472">Membrane</keyword>